<dbReference type="GO" id="GO:0051537">
    <property type="term" value="F:2 iron, 2 sulfur cluster binding"/>
    <property type="evidence" value="ECO:0007669"/>
    <property type="project" value="UniProtKB-KW"/>
</dbReference>
<dbReference type="AlphaFoldDB" id="A0A1Z9YV11"/>
<dbReference type="PANTHER" id="PTHR40261:SF1">
    <property type="entry name" value="RIESKE DOMAIN-CONTAINING PROTEIN"/>
    <property type="match status" value="1"/>
</dbReference>
<keyword evidence="7" id="KW-1185">Reference proteome</keyword>
<dbReference type="CDD" id="cd03467">
    <property type="entry name" value="Rieske"/>
    <property type="match status" value="1"/>
</dbReference>
<comment type="caution">
    <text evidence="6">The sequence shown here is derived from an EMBL/GenBank/DDBJ whole genome shotgun (WGS) entry which is preliminary data.</text>
</comment>
<dbReference type="Gene3D" id="2.102.10.10">
    <property type="entry name" value="Rieske [2Fe-2S] iron-sulphur domain"/>
    <property type="match status" value="1"/>
</dbReference>
<evidence type="ECO:0000259" key="5">
    <source>
        <dbReference type="PROSITE" id="PS51296"/>
    </source>
</evidence>
<dbReference type="OrthoDB" id="9794779at2"/>
<dbReference type="RefSeq" id="WP_087621596.1">
    <property type="nucleotide sequence ID" value="NZ_JAKVJF010000014.1"/>
</dbReference>
<dbReference type="PANTHER" id="PTHR40261">
    <property type="match status" value="1"/>
</dbReference>
<gene>
    <name evidence="6" type="ORF">CAP51_15170</name>
</gene>
<proteinExistence type="predicted"/>
<dbReference type="EMBL" id="NEXX01000006">
    <property type="protein sequence ID" value="OUY06044.1"/>
    <property type="molecule type" value="Genomic_DNA"/>
</dbReference>
<protein>
    <submittedName>
        <fullName evidence="6">Rieske</fullName>
    </submittedName>
</protein>
<dbReference type="SUPFAM" id="SSF50022">
    <property type="entry name" value="ISP domain"/>
    <property type="match status" value="1"/>
</dbReference>
<keyword evidence="4" id="KW-0411">Iron-sulfur</keyword>
<dbReference type="GO" id="GO:0046872">
    <property type="term" value="F:metal ion binding"/>
    <property type="evidence" value="ECO:0007669"/>
    <property type="project" value="UniProtKB-KW"/>
</dbReference>
<dbReference type="PROSITE" id="PS51296">
    <property type="entry name" value="RIESKE"/>
    <property type="match status" value="1"/>
</dbReference>
<evidence type="ECO:0000313" key="6">
    <source>
        <dbReference type="EMBL" id="OUY06044.1"/>
    </source>
</evidence>
<name>A0A1Z9YV11_9GAMM</name>
<evidence type="ECO:0000256" key="4">
    <source>
        <dbReference type="ARBA" id="ARBA00023014"/>
    </source>
</evidence>
<dbReference type="InterPro" id="IPR036922">
    <property type="entry name" value="Rieske_2Fe-2S_sf"/>
</dbReference>
<evidence type="ECO:0000256" key="2">
    <source>
        <dbReference type="ARBA" id="ARBA00022723"/>
    </source>
</evidence>
<dbReference type="Pfam" id="PF00355">
    <property type="entry name" value="Rieske"/>
    <property type="match status" value="1"/>
</dbReference>
<reference evidence="6 7" key="1">
    <citation type="submission" date="2017-05" db="EMBL/GenBank/DDBJ databases">
        <title>Acinetobacter populi ANC 5415 (= PBJ7), whole genome shotgun sequencing project.</title>
        <authorList>
            <person name="Nemec A."/>
            <person name="Radolfova-Krizova L."/>
        </authorList>
    </citation>
    <scope>NUCLEOTIDE SEQUENCE [LARGE SCALE GENOMIC DNA]</scope>
    <source>
        <strain evidence="6 7">PBJ7</strain>
    </source>
</reference>
<sequence length="110" mass="12519">MYLICQTDDVQEREARGFDTPLGEILITQRDGSFFAYKNICPHLQVSLEYMEDQFLDMDKEYIICSTHGALFNVEDGECIWGPCQGESLTKVDIEIHSDGGIYLQGSRES</sequence>
<evidence type="ECO:0000256" key="3">
    <source>
        <dbReference type="ARBA" id="ARBA00023004"/>
    </source>
</evidence>
<dbReference type="Proteomes" id="UP000196536">
    <property type="component" value="Unassembled WGS sequence"/>
</dbReference>
<keyword evidence="2" id="KW-0479">Metal-binding</keyword>
<keyword evidence="1" id="KW-0001">2Fe-2S</keyword>
<evidence type="ECO:0000256" key="1">
    <source>
        <dbReference type="ARBA" id="ARBA00022714"/>
    </source>
</evidence>
<dbReference type="InterPro" id="IPR017941">
    <property type="entry name" value="Rieske_2Fe-2S"/>
</dbReference>
<organism evidence="6 7">
    <name type="scientific">Acinetobacter populi</name>
    <dbReference type="NCBI Taxonomy" id="1582270"/>
    <lineage>
        <taxon>Bacteria</taxon>
        <taxon>Pseudomonadati</taxon>
        <taxon>Pseudomonadota</taxon>
        <taxon>Gammaproteobacteria</taxon>
        <taxon>Moraxellales</taxon>
        <taxon>Moraxellaceae</taxon>
        <taxon>Acinetobacter</taxon>
    </lineage>
</organism>
<evidence type="ECO:0000313" key="7">
    <source>
        <dbReference type="Proteomes" id="UP000196536"/>
    </source>
</evidence>
<accession>A0A1Z9YV11</accession>
<feature type="domain" description="Rieske" evidence="5">
    <location>
        <begin position="2"/>
        <end position="85"/>
    </location>
</feature>
<keyword evidence="3" id="KW-0408">Iron</keyword>